<organism evidence="1 2">
    <name type="scientific">Araneus ventricosus</name>
    <name type="common">Orbweaver spider</name>
    <name type="synonym">Epeira ventricosa</name>
    <dbReference type="NCBI Taxonomy" id="182803"/>
    <lineage>
        <taxon>Eukaryota</taxon>
        <taxon>Metazoa</taxon>
        <taxon>Ecdysozoa</taxon>
        <taxon>Arthropoda</taxon>
        <taxon>Chelicerata</taxon>
        <taxon>Arachnida</taxon>
        <taxon>Araneae</taxon>
        <taxon>Araneomorphae</taxon>
        <taxon>Entelegynae</taxon>
        <taxon>Araneoidea</taxon>
        <taxon>Araneidae</taxon>
        <taxon>Araneus</taxon>
    </lineage>
</organism>
<evidence type="ECO:0000313" key="2">
    <source>
        <dbReference type="Proteomes" id="UP000499080"/>
    </source>
</evidence>
<sequence length="174" mass="19629">MFLCAFEALYSPEAEKWLVQNPGKVITLNEVSGIFQNAYSATDRVQLAEKVFRVTGIEPYNPDIITEDCYSSSLVTLAPLDNDCTVAVATKENEVSPSTSQIDASIQSILPLPRHEQRGAKWKRKSQKSEIMTSSPFKNLLKKNKKEKAELEEAKANRILRKIKMVTKLKKEKP</sequence>
<keyword evidence="2" id="KW-1185">Reference proteome</keyword>
<accession>A0A4Y2G9Z5</accession>
<dbReference type="OrthoDB" id="8194222at2759"/>
<comment type="caution">
    <text evidence="1">The sequence shown here is derived from an EMBL/GenBank/DDBJ whole genome shotgun (WGS) entry which is preliminary data.</text>
</comment>
<proteinExistence type="predicted"/>
<name>A0A4Y2G9Z5_ARAVE</name>
<evidence type="ECO:0000313" key="1">
    <source>
        <dbReference type="EMBL" id="GBM49469.1"/>
    </source>
</evidence>
<gene>
    <name evidence="1" type="ORF">AVEN_142607_1</name>
</gene>
<reference evidence="1 2" key="1">
    <citation type="journal article" date="2019" name="Sci. Rep.">
        <title>Orb-weaving spider Araneus ventricosus genome elucidates the spidroin gene catalogue.</title>
        <authorList>
            <person name="Kono N."/>
            <person name="Nakamura H."/>
            <person name="Ohtoshi R."/>
            <person name="Moran D.A.P."/>
            <person name="Shinohara A."/>
            <person name="Yoshida Y."/>
            <person name="Fujiwara M."/>
            <person name="Mori M."/>
            <person name="Tomita M."/>
            <person name="Arakawa K."/>
        </authorList>
    </citation>
    <scope>NUCLEOTIDE SEQUENCE [LARGE SCALE GENOMIC DNA]</scope>
</reference>
<protein>
    <submittedName>
        <fullName evidence="1">Uncharacterized protein</fullName>
    </submittedName>
</protein>
<dbReference type="Proteomes" id="UP000499080">
    <property type="component" value="Unassembled WGS sequence"/>
</dbReference>
<dbReference type="EMBL" id="BGPR01001258">
    <property type="protein sequence ID" value="GBM49469.1"/>
    <property type="molecule type" value="Genomic_DNA"/>
</dbReference>
<dbReference type="AlphaFoldDB" id="A0A4Y2G9Z5"/>